<dbReference type="RefSeq" id="NP_985772.1">
    <property type="nucleotide sequence ID" value="NM_211126.1"/>
</dbReference>
<dbReference type="FunCoup" id="Q753V0">
    <property type="interactions" value="117"/>
</dbReference>
<evidence type="ECO:0000259" key="5">
    <source>
        <dbReference type="Pfam" id="PF24527"/>
    </source>
</evidence>
<dbReference type="GO" id="GO:0070762">
    <property type="term" value="C:nuclear pore transmembrane ring"/>
    <property type="evidence" value="ECO:0000318"/>
    <property type="project" value="GO_Central"/>
</dbReference>
<dbReference type="Proteomes" id="UP000000591">
    <property type="component" value="Chromosome VI"/>
</dbReference>
<dbReference type="Pfam" id="PF24312">
    <property type="entry name" value="Ig-like_POM152"/>
    <property type="match status" value="2"/>
</dbReference>
<sequence length="1299" mass="146340">MMGMKYRYDVPAEKRSWRDTMQHNEKLYRKSSSFDADSLLRSQATSQEEVTEKEETVERTEVDVKTVIASEKVTEQMGAVRERPLISTEVLDVPSQRALAFSLFLIIQTYKLYDLVLLKSGLPVSGVLLTNSKFNFISKYAIVDSLFLYFLPSFKIPKLRFRPIVTFLQILLAVALTILLSNDTNIPLISLLVSAWGRYNTKELSLTGASVNHRKIMDTSSHFKGAHTIKILPENTVMFNPFHESFCLPMEMAITDLKVPIRINSTSEISFLQLEHHDIYTNEIQLLNFTRKELSKMNVKSEPDPQILYLQVPLERVGFYQLKKIVDTNNFGLRIYKPQVIVSHCPMATVGGIGSKDKCIGDQDTVTIQVTGVPPMKLKYTKTINNEDFNFVDSSLQPEYFESPLLSNKKTFSRADIADLKWARTYPVDITLESFINSDGVYSYAIDEVVDGLGNVMDFKALSPEVLEKYELEHTFHAHDLPRASLDEKINPNSGTKRSLLLHVESSSAQQDVPYLAAINYEHNNERSTLEYEFTDQNAEIFIENPGAYTLTSIRSKYCSGAILGKSTIVVTKPIPPQLSVKSTPILDQCIGQVGLNFDLTFTGVPPFYYTAKIYKQENGQLRLHEKKDFKSQGTRNQYSYNPTTEGHYEIVFDAISNTLFKDPIPLLPASDYTFNTSMRVKANAVINTKYDSTLCLGDRSKIPVKFTGEPPFNLDYDIVETSSNKRISYHLEKVTSYHYDIQTPPFNVGGDYILSLISVKDSSGCLVPLSGNDARINVRRDIPTAAFSLANSTTNELKIKEGSTAFLPLRLSGEQPFTVRYQHISKDGTASGTYESKFQSNYRPVLKVNQEGSYRLLSMKDHSCDGNVESELMPKVSFFEKPTFSVVEHNKIAKLNSFNFAKEPVCQGFEETVDLSLVGSAPFTVMYELTSPNGQITSKSIQVATKYASLKLPNDHQGEYILTVKAVYDSYYTQHDLQGKPLRSAEVTIRQTVNPLPTVRFADRGKTYRTCSANVDQPYLLDAIPLHISGGKGPYSISFSIYHESTSKTDFLTLDNVTLDSFDYTQLYHGLKLGNHIVSIEKVVDKNGCINDAIMENNHVLISITDVPKIVLMDPTMEYCVGDYVSYQLNGVAPFLIKYEFNGVQLRSKEQTSQFVRFASEPGMISINSIQDSSSHCVIDFSNPALKAEFERLSLLVHPIPSVTVSQGDNVIEDIHEGDQAEVIFTFEGTPPFSLTYVRTEEVDGRKGRRPQIVETHKVTDIYSYEYRVSTSLQGTYEAIEVADAFCSAKNDAFFNNY</sequence>
<keyword evidence="7" id="KW-1185">Reference proteome</keyword>
<evidence type="ECO:0000259" key="3">
    <source>
        <dbReference type="Pfam" id="PF24312"/>
    </source>
</evidence>
<dbReference type="Pfam" id="PF24527">
    <property type="entry name" value="Ig-like_Pom152_9"/>
    <property type="match status" value="1"/>
</dbReference>
<dbReference type="KEGG" id="ago:AGOS_AFR225W"/>
<dbReference type="Pfam" id="PF24097">
    <property type="entry name" value="TMD_POM152"/>
    <property type="match status" value="1"/>
</dbReference>
<dbReference type="GeneID" id="4622034"/>
<evidence type="ECO:0000313" key="6">
    <source>
        <dbReference type="EMBL" id="AAS53596.1"/>
    </source>
</evidence>
<dbReference type="OMA" id="DRSNCKR"/>
<organism evidence="6 7">
    <name type="scientific">Eremothecium gossypii (strain ATCC 10895 / CBS 109.51 / FGSC 9923 / NRRL Y-1056)</name>
    <name type="common">Yeast</name>
    <name type="synonym">Ashbya gossypii</name>
    <dbReference type="NCBI Taxonomy" id="284811"/>
    <lineage>
        <taxon>Eukaryota</taxon>
        <taxon>Fungi</taxon>
        <taxon>Dikarya</taxon>
        <taxon>Ascomycota</taxon>
        <taxon>Saccharomycotina</taxon>
        <taxon>Saccharomycetes</taxon>
        <taxon>Saccharomycetales</taxon>
        <taxon>Saccharomycetaceae</taxon>
        <taxon>Eremothecium</taxon>
    </lineage>
</organism>
<reference evidence="6 7" key="1">
    <citation type="journal article" date="2004" name="Science">
        <title>The Ashbya gossypii genome as a tool for mapping the ancient Saccharomyces cerevisiae genome.</title>
        <authorList>
            <person name="Dietrich F.S."/>
            <person name="Voegeli S."/>
            <person name="Brachat S."/>
            <person name="Lerch A."/>
            <person name="Gates K."/>
            <person name="Steiner S."/>
            <person name="Mohr C."/>
            <person name="Pohlmann R."/>
            <person name="Luedi P."/>
            <person name="Choi S."/>
            <person name="Wing R.A."/>
            <person name="Flavier A."/>
            <person name="Gaffney T.D."/>
            <person name="Philippsen P."/>
        </authorList>
    </citation>
    <scope>NUCLEOTIDE SEQUENCE [LARGE SCALE GENOMIC DNA]</scope>
    <source>
        <strain evidence="7">ATCC 10895 / CBS 109.51 / FGSC 9923 / NRRL Y-1056</strain>
    </source>
</reference>
<dbReference type="PANTHER" id="PTHR28206:SF1">
    <property type="entry name" value="NUCLEOPORIN POM152"/>
    <property type="match status" value="1"/>
</dbReference>
<dbReference type="GO" id="GO:0017056">
    <property type="term" value="F:structural constituent of nuclear pore"/>
    <property type="evidence" value="ECO:0007669"/>
    <property type="project" value="InterPro"/>
</dbReference>
<evidence type="ECO:0000259" key="2">
    <source>
        <dbReference type="Pfam" id="PF24097"/>
    </source>
</evidence>
<evidence type="ECO:0000259" key="4">
    <source>
        <dbReference type="Pfam" id="PF24519"/>
    </source>
</evidence>
<dbReference type="STRING" id="284811.Q753V0"/>
<dbReference type="Pfam" id="PF23664">
    <property type="entry name" value="Ig_Pom152"/>
    <property type="match status" value="2"/>
</dbReference>
<feature type="domain" description="Nucleoporin POM152 first Ig-like" evidence="4">
    <location>
        <begin position="236"/>
        <end position="342"/>
    </location>
</feature>
<gene>
    <name evidence="6" type="ORF">AGOS_AFR225W</name>
</gene>
<dbReference type="InterPro" id="IPR056540">
    <property type="entry name" value="TMD_POM152"/>
</dbReference>
<feature type="domain" description="Nucleoporin POM152 Ig-like" evidence="3">
    <location>
        <begin position="784"/>
        <end position="871"/>
    </location>
</feature>
<feature type="domain" description="Nucleoporin POM152 N-terminal transmembrane" evidence="2">
    <location>
        <begin position="92"/>
        <end position="183"/>
    </location>
</feature>
<dbReference type="HOGENOM" id="CLU_002415_0_0_1"/>
<dbReference type="InParanoid" id="Q753V0"/>
<dbReference type="EMBL" id="AE016819">
    <property type="protein sequence ID" value="AAS53596.1"/>
    <property type="molecule type" value="Genomic_DNA"/>
</dbReference>
<dbReference type="eggNOG" id="ENOG502QQ5B">
    <property type="taxonomic scope" value="Eukaryota"/>
</dbReference>
<dbReference type="InterPro" id="IPR056542">
    <property type="entry name" value="Ig-like_POM152_1st"/>
</dbReference>
<proteinExistence type="predicted"/>
<reference evidence="7" key="2">
    <citation type="journal article" date="2013" name="G3 (Bethesda)">
        <title>Genomes of Ashbya fungi isolated from insects reveal four mating-type loci, numerous translocations, lack of transposons, and distinct gene duplications.</title>
        <authorList>
            <person name="Dietrich F.S."/>
            <person name="Voegeli S."/>
            <person name="Kuo S."/>
            <person name="Philippsen P."/>
        </authorList>
    </citation>
    <scope>GENOME REANNOTATION</scope>
    <source>
        <strain evidence="7">ATCC 10895 / CBS 109.51 / FGSC 9923 / NRRL Y-1056</strain>
    </source>
</reference>
<evidence type="ECO:0000259" key="1">
    <source>
        <dbReference type="Pfam" id="PF23664"/>
    </source>
</evidence>
<name>Q753V0_EREGS</name>
<dbReference type="InterPro" id="IPR056543">
    <property type="entry name" value="Ig-like_POM152_9th"/>
</dbReference>
<dbReference type="PANTHER" id="PTHR28206">
    <property type="entry name" value="NUCLEOPORIN POM152"/>
    <property type="match status" value="1"/>
</dbReference>
<dbReference type="OrthoDB" id="5529162at2759"/>
<dbReference type="GO" id="GO:0006999">
    <property type="term" value="P:nuclear pore organization"/>
    <property type="evidence" value="ECO:0000318"/>
    <property type="project" value="GO_Central"/>
</dbReference>
<feature type="domain" description="Nucleoporin POM152 immunoglobulin-like" evidence="1">
    <location>
        <begin position="574"/>
        <end position="681"/>
    </location>
</feature>
<protein>
    <submittedName>
        <fullName evidence="6">AFR225Wp</fullName>
    </submittedName>
</protein>
<feature type="domain" description="Nucleoporin POM152 Ig-like" evidence="3">
    <location>
        <begin position="495"/>
        <end position="567"/>
    </location>
</feature>
<dbReference type="InterPro" id="IPR056541">
    <property type="entry name" value="Ig-like_POM152"/>
</dbReference>
<dbReference type="InterPro" id="IPR056544">
    <property type="entry name" value="Ig_POM152"/>
</dbReference>
<accession>Q753V0</accession>
<dbReference type="InterPro" id="IPR037701">
    <property type="entry name" value="Pom152"/>
</dbReference>
<dbReference type="Pfam" id="PF24519">
    <property type="entry name" value="Ig-like_Pom152_1"/>
    <property type="match status" value="1"/>
</dbReference>
<feature type="domain" description="Nucleoporin POM152 immunoglobulin-like" evidence="1">
    <location>
        <begin position="913"/>
        <end position="981"/>
    </location>
</feature>
<dbReference type="GO" id="GO:0006606">
    <property type="term" value="P:protein import into nucleus"/>
    <property type="evidence" value="ECO:0000318"/>
    <property type="project" value="GO_Central"/>
</dbReference>
<feature type="domain" description="Nucleoporin POM152 ninth Ig-like" evidence="5">
    <location>
        <begin position="1109"/>
        <end position="1178"/>
    </location>
</feature>
<evidence type="ECO:0000313" key="7">
    <source>
        <dbReference type="Proteomes" id="UP000000591"/>
    </source>
</evidence>